<accession>A0A8S1JNY7</accession>
<feature type="region of interest" description="Disordered" evidence="1">
    <location>
        <begin position="335"/>
        <end position="356"/>
    </location>
</feature>
<sequence length="362" mass="42457">MADQLNASFIKQSEDIIQSKKEEILQFFEQKGYKADSAFDDQLWFFPEINQDQEHILWKVISDTIGQDQVYDENFASEATIETFVQKLLDQAKMIHLKILDFQKNIDYFKDELTNFDKFSKVIEANKPEYNQENALVISFVDQVNQISEMQKYYKLKYKVGTIHQNYQPLYPENSNRSTCISLDNTIDSITLVVMGKRLDKNLGDARTLGEDFKELAQIKIPIIDIYQQIRPRHFALPTIPQCYLIVNYQDQSLDAPFIDNVTVNLRFDLRISYEDRINIIKQQKELKGGLIEKFQEKLKQRLAQMEQLLCPFKLNPKLQYVTARGIGLKSDFKDEPIKPKSERNKEDIKPPKEREACCIIQ</sequence>
<proteinExistence type="predicted"/>
<evidence type="ECO:0000313" key="2">
    <source>
        <dbReference type="EMBL" id="CAD8044172.1"/>
    </source>
</evidence>
<gene>
    <name evidence="2" type="ORF">PPRIM_AZ9-3.1.T0060254</name>
</gene>
<dbReference type="AlphaFoldDB" id="A0A8S1JNY7"/>
<evidence type="ECO:0000256" key="1">
    <source>
        <dbReference type="SAM" id="MobiDB-lite"/>
    </source>
</evidence>
<dbReference type="Proteomes" id="UP000688137">
    <property type="component" value="Unassembled WGS sequence"/>
</dbReference>
<protein>
    <submittedName>
        <fullName evidence="2">Uncharacterized protein</fullName>
    </submittedName>
</protein>
<evidence type="ECO:0000313" key="3">
    <source>
        <dbReference type="Proteomes" id="UP000688137"/>
    </source>
</evidence>
<dbReference type="EMBL" id="CAJJDM010000003">
    <property type="protein sequence ID" value="CAD8044172.1"/>
    <property type="molecule type" value="Genomic_DNA"/>
</dbReference>
<name>A0A8S1JNY7_PARPR</name>
<comment type="caution">
    <text evidence="2">The sequence shown here is derived from an EMBL/GenBank/DDBJ whole genome shotgun (WGS) entry which is preliminary data.</text>
</comment>
<keyword evidence="3" id="KW-1185">Reference proteome</keyword>
<reference evidence="2" key="1">
    <citation type="submission" date="2021-01" db="EMBL/GenBank/DDBJ databases">
        <authorList>
            <consortium name="Genoscope - CEA"/>
            <person name="William W."/>
        </authorList>
    </citation>
    <scope>NUCLEOTIDE SEQUENCE</scope>
</reference>
<dbReference type="OMA" id="PIIDIYQ"/>
<organism evidence="2 3">
    <name type="scientific">Paramecium primaurelia</name>
    <dbReference type="NCBI Taxonomy" id="5886"/>
    <lineage>
        <taxon>Eukaryota</taxon>
        <taxon>Sar</taxon>
        <taxon>Alveolata</taxon>
        <taxon>Ciliophora</taxon>
        <taxon>Intramacronucleata</taxon>
        <taxon>Oligohymenophorea</taxon>
        <taxon>Peniculida</taxon>
        <taxon>Parameciidae</taxon>
        <taxon>Paramecium</taxon>
    </lineage>
</organism>